<name>M2PY93_CERS8</name>
<evidence type="ECO:0000313" key="2">
    <source>
        <dbReference type="EMBL" id="EMD41864.1"/>
    </source>
</evidence>
<dbReference type="OrthoDB" id="3353982at2759"/>
<dbReference type="EMBL" id="KB445791">
    <property type="protein sequence ID" value="EMD41864.1"/>
    <property type="molecule type" value="Genomic_DNA"/>
</dbReference>
<dbReference type="SUPFAM" id="SSF52047">
    <property type="entry name" value="RNI-like"/>
    <property type="match status" value="1"/>
</dbReference>
<sequence length="528" mass="59459">MSDSFSLSETLPPELYLAIISHIPTHEVKQSVLAFSRALARSPVPTYPLFENVRLRYPQRVLQFYQRLRKVPQDANYVRSFSLETWAVDADIVVNLLSLLSHLAELRLFIGPNFAPEHLEEIFERSRPGLGLVSLRFRPYVQKAAYYQFLKGAYFDSTLLALSRWPPESLPALSIVQDPLDPSIAPTKFAQPLVFFRLDPLSTLAQSPLLEDLTQFRLRVPSRQVARYLYTTSHSLPSVKLLDLSTCNVTDSDVEGLLGRFVHLEALILDKCPIISQRTDIHVDEAQALNQWAILAKTMALAGVKFARERERKLKTWLEAYHARATTNREPPAEEPRQQDRRPRRGRRGLATATISLRASPPRETMELPNLDVKSSKRIPPPSKRVRIMPLVPALRSLAATPPHNIGPDKHAAIRAEFERGWAEGIAQISAIRGRLQTSWRNGVKIVTFGEDEDDSYGDRDHDTDVGLSGLIDVEDDKAFALEIFQDGQSQSVIGRCPTLCLIGPGTTDGHADGCGHRFGWDIWKDDL</sequence>
<dbReference type="HOGENOM" id="CLU_037355_0_0_1"/>
<keyword evidence="3" id="KW-1185">Reference proteome</keyword>
<dbReference type="Gene3D" id="3.80.10.10">
    <property type="entry name" value="Ribonuclease Inhibitor"/>
    <property type="match status" value="1"/>
</dbReference>
<gene>
    <name evidence="2" type="ORF">CERSUDRAFT_120779</name>
</gene>
<evidence type="ECO:0000256" key="1">
    <source>
        <dbReference type="SAM" id="MobiDB-lite"/>
    </source>
</evidence>
<dbReference type="InterPro" id="IPR032675">
    <property type="entry name" value="LRR_dom_sf"/>
</dbReference>
<proteinExistence type="predicted"/>
<reference evidence="2 3" key="1">
    <citation type="journal article" date="2012" name="Proc. Natl. Acad. Sci. U.S.A.">
        <title>Comparative genomics of Ceriporiopsis subvermispora and Phanerochaete chrysosporium provide insight into selective ligninolysis.</title>
        <authorList>
            <person name="Fernandez-Fueyo E."/>
            <person name="Ruiz-Duenas F.J."/>
            <person name="Ferreira P."/>
            <person name="Floudas D."/>
            <person name="Hibbett D.S."/>
            <person name="Canessa P."/>
            <person name="Larrondo L.F."/>
            <person name="James T.Y."/>
            <person name="Seelenfreund D."/>
            <person name="Lobos S."/>
            <person name="Polanco R."/>
            <person name="Tello M."/>
            <person name="Honda Y."/>
            <person name="Watanabe T."/>
            <person name="Watanabe T."/>
            <person name="Ryu J.S."/>
            <person name="Kubicek C.P."/>
            <person name="Schmoll M."/>
            <person name="Gaskell J."/>
            <person name="Hammel K.E."/>
            <person name="St John F.J."/>
            <person name="Vanden Wymelenberg A."/>
            <person name="Sabat G."/>
            <person name="Splinter BonDurant S."/>
            <person name="Syed K."/>
            <person name="Yadav J.S."/>
            <person name="Doddapaneni H."/>
            <person name="Subramanian V."/>
            <person name="Lavin J.L."/>
            <person name="Oguiza J.A."/>
            <person name="Perez G."/>
            <person name="Pisabarro A.G."/>
            <person name="Ramirez L."/>
            <person name="Santoyo F."/>
            <person name="Master E."/>
            <person name="Coutinho P.M."/>
            <person name="Henrissat B."/>
            <person name="Lombard V."/>
            <person name="Magnuson J.K."/>
            <person name="Kuees U."/>
            <person name="Hori C."/>
            <person name="Igarashi K."/>
            <person name="Samejima M."/>
            <person name="Held B.W."/>
            <person name="Barry K.W."/>
            <person name="LaButti K.M."/>
            <person name="Lapidus A."/>
            <person name="Lindquist E.A."/>
            <person name="Lucas S.M."/>
            <person name="Riley R."/>
            <person name="Salamov A.A."/>
            <person name="Hoffmeister D."/>
            <person name="Schwenk D."/>
            <person name="Hadar Y."/>
            <person name="Yarden O."/>
            <person name="de Vries R.P."/>
            <person name="Wiebenga A."/>
            <person name="Stenlid J."/>
            <person name="Eastwood D."/>
            <person name="Grigoriev I.V."/>
            <person name="Berka R.M."/>
            <person name="Blanchette R.A."/>
            <person name="Kersten P."/>
            <person name="Martinez A.T."/>
            <person name="Vicuna R."/>
            <person name="Cullen D."/>
        </authorList>
    </citation>
    <scope>NUCLEOTIDE SEQUENCE [LARGE SCALE GENOMIC DNA]</scope>
    <source>
        <strain evidence="2 3">B</strain>
    </source>
</reference>
<evidence type="ECO:0008006" key="4">
    <source>
        <dbReference type="Google" id="ProtNLM"/>
    </source>
</evidence>
<feature type="compositionally biased region" description="Basic and acidic residues" evidence="1">
    <location>
        <begin position="331"/>
        <end position="341"/>
    </location>
</feature>
<dbReference type="Proteomes" id="UP000016930">
    <property type="component" value="Unassembled WGS sequence"/>
</dbReference>
<accession>M2PY93</accession>
<dbReference type="AlphaFoldDB" id="M2PY93"/>
<organism evidence="2 3">
    <name type="scientific">Ceriporiopsis subvermispora (strain B)</name>
    <name type="common">White-rot fungus</name>
    <name type="synonym">Gelatoporia subvermispora</name>
    <dbReference type="NCBI Taxonomy" id="914234"/>
    <lineage>
        <taxon>Eukaryota</taxon>
        <taxon>Fungi</taxon>
        <taxon>Dikarya</taxon>
        <taxon>Basidiomycota</taxon>
        <taxon>Agaricomycotina</taxon>
        <taxon>Agaricomycetes</taxon>
        <taxon>Polyporales</taxon>
        <taxon>Gelatoporiaceae</taxon>
        <taxon>Gelatoporia</taxon>
    </lineage>
</organism>
<feature type="region of interest" description="Disordered" evidence="1">
    <location>
        <begin position="323"/>
        <end position="352"/>
    </location>
</feature>
<protein>
    <recommendedName>
        <fullName evidence="4">F-box domain-containing protein</fullName>
    </recommendedName>
</protein>
<evidence type="ECO:0000313" key="3">
    <source>
        <dbReference type="Proteomes" id="UP000016930"/>
    </source>
</evidence>